<proteinExistence type="predicted"/>
<gene>
    <name evidence="2" type="ORF">B0E33_07520</name>
</gene>
<keyword evidence="3" id="KW-1185">Reference proteome</keyword>
<keyword evidence="1" id="KW-0812">Transmembrane</keyword>
<feature type="transmembrane region" description="Helical" evidence="1">
    <location>
        <begin position="17"/>
        <end position="38"/>
    </location>
</feature>
<dbReference type="InterPro" id="IPR016181">
    <property type="entry name" value="Acyl_CoA_acyltransferase"/>
</dbReference>
<accession>A0ABM6HZF5</accession>
<evidence type="ECO:0008006" key="4">
    <source>
        <dbReference type="Google" id="ProtNLM"/>
    </source>
</evidence>
<keyword evidence="1" id="KW-1133">Transmembrane helix</keyword>
<dbReference type="EMBL" id="CP019630">
    <property type="protein sequence ID" value="AQQ03468.1"/>
    <property type="molecule type" value="Genomic_DNA"/>
</dbReference>
<dbReference type="Gene3D" id="3.40.630.30">
    <property type="match status" value="1"/>
</dbReference>
<organism evidence="2 3">
    <name type="scientific">Roseibium algicola</name>
    <dbReference type="NCBI Taxonomy" id="2857014"/>
    <lineage>
        <taxon>Bacteria</taxon>
        <taxon>Pseudomonadati</taxon>
        <taxon>Pseudomonadota</taxon>
        <taxon>Alphaproteobacteria</taxon>
        <taxon>Hyphomicrobiales</taxon>
        <taxon>Stappiaceae</taxon>
        <taxon>Roseibium</taxon>
    </lineage>
</organism>
<protein>
    <recommendedName>
        <fullName evidence="4">GNAT family N-acetyltransferase</fullName>
    </recommendedName>
</protein>
<name>A0ABM6HZF5_9HYPH</name>
<dbReference type="Proteomes" id="UP000188174">
    <property type="component" value="Chromosome"/>
</dbReference>
<evidence type="ECO:0000313" key="3">
    <source>
        <dbReference type="Proteomes" id="UP000188174"/>
    </source>
</evidence>
<reference evidence="2 3" key="1">
    <citation type="submission" date="2017-02" db="EMBL/GenBank/DDBJ databases">
        <authorList>
            <person name="Jeong S."/>
        </authorList>
    </citation>
    <scope>NUCLEOTIDE SEQUENCE [LARGE SCALE GENOMIC DNA]</scope>
    <source>
        <strain evidence="2 3">RMAR6-6</strain>
    </source>
</reference>
<sequence>MIRHVHREGLSARRLQVTVLCASVGAVAFYGSLGFAVVERVEYEPLPGCREPALVMELVTA</sequence>
<evidence type="ECO:0000256" key="1">
    <source>
        <dbReference type="SAM" id="Phobius"/>
    </source>
</evidence>
<dbReference type="RefSeq" id="WP_369126925.1">
    <property type="nucleotide sequence ID" value="NZ_CP019630.1"/>
</dbReference>
<keyword evidence="1" id="KW-0472">Membrane</keyword>
<dbReference type="SUPFAM" id="SSF55729">
    <property type="entry name" value="Acyl-CoA N-acyltransferases (Nat)"/>
    <property type="match status" value="1"/>
</dbReference>
<evidence type="ECO:0000313" key="2">
    <source>
        <dbReference type="EMBL" id="AQQ03468.1"/>
    </source>
</evidence>